<reference evidence="1" key="1">
    <citation type="submission" date="2021-02" db="EMBL/GenBank/DDBJ databases">
        <authorList>
            <consortium name="DOE Joint Genome Institute"/>
            <person name="Ahrendt S."/>
            <person name="Looney B.P."/>
            <person name="Miyauchi S."/>
            <person name="Morin E."/>
            <person name="Drula E."/>
            <person name="Courty P.E."/>
            <person name="Chicoki N."/>
            <person name="Fauchery L."/>
            <person name="Kohler A."/>
            <person name="Kuo A."/>
            <person name="Labutti K."/>
            <person name="Pangilinan J."/>
            <person name="Lipzen A."/>
            <person name="Riley R."/>
            <person name="Andreopoulos W."/>
            <person name="He G."/>
            <person name="Johnson J."/>
            <person name="Barry K.W."/>
            <person name="Grigoriev I.V."/>
            <person name="Nagy L."/>
            <person name="Hibbett D."/>
            <person name="Henrissat B."/>
            <person name="Matheny P.B."/>
            <person name="Labbe J."/>
            <person name="Martin F."/>
        </authorList>
    </citation>
    <scope>NUCLEOTIDE SEQUENCE</scope>
    <source>
        <strain evidence="1">FP105234-sp</strain>
    </source>
</reference>
<evidence type="ECO:0000313" key="2">
    <source>
        <dbReference type="Proteomes" id="UP000814033"/>
    </source>
</evidence>
<protein>
    <submittedName>
        <fullName evidence="1">Uncharacterized protein</fullName>
    </submittedName>
</protein>
<reference evidence="1" key="2">
    <citation type="journal article" date="2022" name="New Phytol.">
        <title>Evolutionary transition to the ectomycorrhizal habit in the genomes of a hyperdiverse lineage of mushroom-forming fungi.</title>
        <authorList>
            <person name="Looney B."/>
            <person name="Miyauchi S."/>
            <person name="Morin E."/>
            <person name="Drula E."/>
            <person name="Courty P.E."/>
            <person name="Kohler A."/>
            <person name="Kuo A."/>
            <person name="LaButti K."/>
            <person name="Pangilinan J."/>
            <person name="Lipzen A."/>
            <person name="Riley R."/>
            <person name="Andreopoulos W."/>
            <person name="He G."/>
            <person name="Johnson J."/>
            <person name="Nolan M."/>
            <person name="Tritt A."/>
            <person name="Barry K.W."/>
            <person name="Grigoriev I.V."/>
            <person name="Nagy L.G."/>
            <person name="Hibbett D."/>
            <person name="Henrissat B."/>
            <person name="Matheny P.B."/>
            <person name="Labbe J."/>
            <person name="Martin F.M."/>
        </authorList>
    </citation>
    <scope>NUCLEOTIDE SEQUENCE</scope>
    <source>
        <strain evidence="1">FP105234-sp</strain>
    </source>
</reference>
<dbReference type="Proteomes" id="UP000814033">
    <property type="component" value="Unassembled WGS sequence"/>
</dbReference>
<name>A0ACB8RVS7_9AGAM</name>
<sequence>MAPRSRARCQICDTAESKYSCPSCAILYCSVPCYKKHKEPVRVLLHRHWVRTSLPANPKAPISSHPGSDDDFAEKPPLRPLTSLNWPYVPDESAYPDPLKRDDPKPLQLRQYESIATAPAIRAALAAHPRLKPLLASLDTLRGGAREDALQRALGVSVADARAEPGGDRAPRVVGEYVLQDGDRDALRRLAEAVEAAVRGGQQSVLGLDWGDTENDM</sequence>
<proteinExistence type="predicted"/>
<organism evidence="1 2">
    <name type="scientific">Auriscalpium vulgare</name>
    <dbReference type="NCBI Taxonomy" id="40419"/>
    <lineage>
        <taxon>Eukaryota</taxon>
        <taxon>Fungi</taxon>
        <taxon>Dikarya</taxon>
        <taxon>Basidiomycota</taxon>
        <taxon>Agaricomycotina</taxon>
        <taxon>Agaricomycetes</taxon>
        <taxon>Russulales</taxon>
        <taxon>Auriscalpiaceae</taxon>
        <taxon>Auriscalpium</taxon>
    </lineage>
</organism>
<comment type="caution">
    <text evidence="1">The sequence shown here is derived from an EMBL/GenBank/DDBJ whole genome shotgun (WGS) entry which is preliminary data.</text>
</comment>
<gene>
    <name evidence="1" type="ORF">FA95DRAFT_1491766</name>
</gene>
<dbReference type="EMBL" id="MU275895">
    <property type="protein sequence ID" value="KAI0047902.1"/>
    <property type="molecule type" value="Genomic_DNA"/>
</dbReference>
<keyword evidence="2" id="KW-1185">Reference proteome</keyword>
<evidence type="ECO:0000313" key="1">
    <source>
        <dbReference type="EMBL" id="KAI0047902.1"/>
    </source>
</evidence>
<accession>A0ACB8RVS7</accession>